<keyword evidence="1" id="KW-0812">Transmembrane</keyword>
<feature type="transmembrane region" description="Helical" evidence="1">
    <location>
        <begin position="54"/>
        <end position="77"/>
    </location>
</feature>
<accession>A0A0E9QXD8</accession>
<evidence type="ECO:0000313" key="2">
    <source>
        <dbReference type="EMBL" id="JAH21147.1"/>
    </source>
</evidence>
<keyword evidence="1" id="KW-0472">Membrane</keyword>
<protein>
    <submittedName>
        <fullName evidence="2">Uncharacterized protein</fullName>
    </submittedName>
</protein>
<name>A0A0E9QXD8_ANGAN</name>
<proteinExistence type="predicted"/>
<keyword evidence="1" id="KW-1133">Transmembrane helix</keyword>
<evidence type="ECO:0000256" key="1">
    <source>
        <dbReference type="SAM" id="Phobius"/>
    </source>
</evidence>
<dbReference type="EMBL" id="GBXM01087430">
    <property type="protein sequence ID" value="JAH21147.1"/>
    <property type="molecule type" value="Transcribed_RNA"/>
</dbReference>
<reference evidence="2" key="2">
    <citation type="journal article" date="2015" name="Fish Shellfish Immunol.">
        <title>Early steps in the European eel (Anguilla anguilla)-Vibrio vulnificus interaction in the gills: Role of the RtxA13 toxin.</title>
        <authorList>
            <person name="Callol A."/>
            <person name="Pajuelo D."/>
            <person name="Ebbesson L."/>
            <person name="Teles M."/>
            <person name="MacKenzie S."/>
            <person name="Amaro C."/>
        </authorList>
    </citation>
    <scope>NUCLEOTIDE SEQUENCE</scope>
</reference>
<reference evidence="2" key="1">
    <citation type="submission" date="2014-11" db="EMBL/GenBank/DDBJ databases">
        <authorList>
            <person name="Amaro Gonzalez C."/>
        </authorList>
    </citation>
    <scope>NUCLEOTIDE SEQUENCE</scope>
</reference>
<organism evidence="2">
    <name type="scientific">Anguilla anguilla</name>
    <name type="common">European freshwater eel</name>
    <name type="synonym">Muraena anguilla</name>
    <dbReference type="NCBI Taxonomy" id="7936"/>
    <lineage>
        <taxon>Eukaryota</taxon>
        <taxon>Metazoa</taxon>
        <taxon>Chordata</taxon>
        <taxon>Craniata</taxon>
        <taxon>Vertebrata</taxon>
        <taxon>Euteleostomi</taxon>
        <taxon>Actinopterygii</taxon>
        <taxon>Neopterygii</taxon>
        <taxon>Teleostei</taxon>
        <taxon>Anguilliformes</taxon>
        <taxon>Anguillidae</taxon>
        <taxon>Anguilla</taxon>
    </lineage>
</organism>
<dbReference type="AlphaFoldDB" id="A0A0E9QXD8"/>
<sequence>MIVIIGEMNGSTLCAMSWRRREGLGSGAQGVGRCSVSRRDLATSIRGREVRGSAAMIIMDMVVFLFCFITITCILMNT</sequence>